<comment type="cofactor">
    <cofactor evidence="2 12 13">
        <name>heme</name>
        <dbReference type="ChEBI" id="CHEBI:30413"/>
    </cofactor>
</comment>
<dbReference type="GO" id="GO:0006809">
    <property type="term" value="P:nitric oxide biosynthetic process"/>
    <property type="evidence" value="ECO:0007669"/>
    <property type="project" value="InterPro"/>
</dbReference>
<dbReference type="KEGG" id="slz:B5P37_02025"/>
<evidence type="ECO:0000256" key="8">
    <source>
        <dbReference type="ARBA" id="ARBA00022723"/>
    </source>
</evidence>
<dbReference type="InterPro" id="IPR036119">
    <property type="entry name" value="NOS_N_sf"/>
</dbReference>
<protein>
    <recommendedName>
        <fullName evidence="6 12">Nitric oxide synthase oxygenase</fullName>
        <ecNumber evidence="5 12">1.14.14.47</ecNumber>
    </recommendedName>
</protein>
<keyword evidence="8 12" id="KW-0479">Metal-binding</keyword>
<organism evidence="15 16">
    <name type="scientific">Staphylococcus lutrae</name>
    <dbReference type="NCBI Taxonomy" id="155085"/>
    <lineage>
        <taxon>Bacteria</taxon>
        <taxon>Bacillati</taxon>
        <taxon>Bacillota</taxon>
        <taxon>Bacilli</taxon>
        <taxon>Bacillales</taxon>
        <taxon>Staphylococcaceae</taxon>
        <taxon>Staphylococcus</taxon>
    </lineage>
</organism>
<dbReference type="InterPro" id="IPR044943">
    <property type="entry name" value="NOS_dom_1"/>
</dbReference>
<dbReference type="SUPFAM" id="SSF56512">
    <property type="entry name" value="Nitric oxide (NO) synthase oxygenase domain"/>
    <property type="match status" value="1"/>
</dbReference>
<evidence type="ECO:0000256" key="5">
    <source>
        <dbReference type="ARBA" id="ARBA00012735"/>
    </source>
</evidence>
<evidence type="ECO:0000256" key="1">
    <source>
        <dbReference type="ARBA" id="ARBA00001963"/>
    </source>
</evidence>
<gene>
    <name evidence="15" type="ORF">B5P37_02025</name>
</gene>
<comment type="subunit">
    <text evidence="12">Homodimer.</text>
</comment>
<evidence type="ECO:0000256" key="9">
    <source>
        <dbReference type="ARBA" id="ARBA00023002"/>
    </source>
</evidence>
<dbReference type="RefSeq" id="WP_085236595.1">
    <property type="nucleotide sequence ID" value="NZ_CP020773.1"/>
</dbReference>
<evidence type="ECO:0000256" key="12">
    <source>
        <dbReference type="PIRNR" id="PIRNR037219"/>
    </source>
</evidence>
<keyword evidence="7 12" id="KW-0349">Heme</keyword>
<comment type="miscellaneous">
    <text evidence="12">This protein is similar to the oxygenase domain of eukaryotic nitric oxide synthases but lacks the reductase domain which, in eukaryotes, is responsible for transfer of electrons to the ferric heme during nitric oxide synthesis.</text>
</comment>
<dbReference type="GO" id="GO:0046872">
    <property type="term" value="F:metal ion binding"/>
    <property type="evidence" value="ECO:0007669"/>
    <property type="project" value="UniProtKB-KW"/>
</dbReference>
<dbReference type="PROSITE" id="PS60001">
    <property type="entry name" value="NOS"/>
    <property type="match status" value="1"/>
</dbReference>
<evidence type="ECO:0000256" key="7">
    <source>
        <dbReference type="ARBA" id="ARBA00022617"/>
    </source>
</evidence>
<dbReference type="PANTHER" id="PTHR43410:SF1">
    <property type="entry name" value="NITRIC OXIDE SYNTHASE"/>
    <property type="match status" value="1"/>
</dbReference>
<dbReference type="GO" id="GO:0020037">
    <property type="term" value="F:heme binding"/>
    <property type="evidence" value="ECO:0007669"/>
    <property type="project" value="InterPro"/>
</dbReference>
<evidence type="ECO:0000256" key="6">
    <source>
        <dbReference type="ARBA" id="ARBA00018859"/>
    </source>
</evidence>
<evidence type="ECO:0000256" key="13">
    <source>
        <dbReference type="PIRSR" id="PIRSR037219-1"/>
    </source>
</evidence>
<dbReference type="InterPro" id="IPR044944">
    <property type="entry name" value="NOS_dom_3"/>
</dbReference>
<comment type="cofactor">
    <cofactor evidence="1">
        <name>(6S)-5,6,7,8-tetrahydrofolate</name>
        <dbReference type="ChEBI" id="CHEBI:57453"/>
    </cofactor>
</comment>
<evidence type="ECO:0000256" key="3">
    <source>
        <dbReference type="ARBA" id="ARBA00002642"/>
    </source>
</evidence>
<feature type="domain" description="Nitric oxide synthase (NOS)" evidence="14">
    <location>
        <begin position="60"/>
        <end position="67"/>
    </location>
</feature>
<dbReference type="PIRSF" id="PIRSF037219">
    <property type="entry name" value="NOS_oxygenase"/>
    <property type="match status" value="1"/>
</dbReference>
<accession>A0AAC9RS13</accession>
<dbReference type="EC" id="1.14.14.47" evidence="5 12"/>
<evidence type="ECO:0000256" key="11">
    <source>
        <dbReference type="ARBA" id="ARBA00048713"/>
    </source>
</evidence>
<evidence type="ECO:0000259" key="14">
    <source>
        <dbReference type="PROSITE" id="PS60001"/>
    </source>
</evidence>
<comment type="catalytic activity">
    <reaction evidence="11">
        <text>3 reduced [flavodoxin] + 2 L-arginine + 4 O2 = 3 oxidized [flavodoxin] + 2 L-citrulline + 2 nitric oxide + 4 H2O + 5 H(+)</text>
        <dbReference type="Rhea" id="RHEA:52324"/>
        <dbReference type="Rhea" id="RHEA-COMP:10622"/>
        <dbReference type="Rhea" id="RHEA-COMP:10623"/>
        <dbReference type="ChEBI" id="CHEBI:15377"/>
        <dbReference type="ChEBI" id="CHEBI:15378"/>
        <dbReference type="ChEBI" id="CHEBI:15379"/>
        <dbReference type="ChEBI" id="CHEBI:16480"/>
        <dbReference type="ChEBI" id="CHEBI:32682"/>
        <dbReference type="ChEBI" id="CHEBI:57618"/>
        <dbReference type="ChEBI" id="CHEBI:57743"/>
        <dbReference type="ChEBI" id="CHEBI:58210"/>
        <dbReference type="EC" id="1.14.14.47"/>
    </reaction>
</comment>
<dbReference type="Gene3D" id="3.90.440.10">
    <property type="entry name" value="Nitric Oxide Synthase,Heme Domain,Chain A domain 2"/>
    <property type="match status" value="1"/>
</dbReference>
<name>A0AAC9RS13_9STAP</name>
<dbReference type="Proteomes" id="UP000242864">
    <property type="component" value="Chromosome"/>
</dbReference>
<evidence type="ECO:0000313" key="15">
    <source>
        <dbReference type="EMBL" id="ARJ50184.1"/>
    </source>
</evidence>
<reference evidence="15 16" key="1">
    <citation type="submission" date="2017-04" db="EMBL/GenBank/DDBJ databases">
        <authorList>
            <person name="Veseli I.A."/>
            <person name="Tang C."/>
            <person name="Pombert J.-F."/>
        </authorList>
    </citation>
    <scope>NUCLEOTIDE SEQUENCE [LARGE SCALE GENOMIC DNA]</scope>
    <source>
        <strain evidence="15 16">ATCC 700373</strain>
    </source>
</reference>
<dbReference type="InterPro" id="IPR017142">
    <property type="entry name" value="Nitric_oxide_synthase_Oase-su"/>
</dbReference>
<dbReference type="GO" id="GO:0004517">
    <property type="term" value="F:nitric-oxide synthase activity"/>
    <property type="evidence" value="ECO:0007669"/>
    <property type="project" value="InterPro"/>
</dbReference>
<keyword evidence="9 12" id="KW-0560">Oxidoreductase</keyword>
<dbReference type="PANTHER" id="PTHR43410">
    <property type="entry name" value="NITRIC OXIDE SYNTHASE OXYGENASE"/>
    <property type="match status" value="1"/>
</dbReference>
<dbReference type="Pfam" id="PF02898">
    <property type="entry name" value="NO_synthase"/>
    <property type="match status" value="1"/>
</dbReference>
<feature type="binding site" description="axial binding residue" evidence="13">
    <location>
        <position position="61"/>
    </location>
    <ligand>
        <name>heme</name>
        <dbReference type="ChEBI" id="CHEBI:30413"/>
    </ligand>
    <ligandPart>
        <name>Fe</name>
        <dbReference type="ChEBI" id="CHEBI:18248"/>
    </ligandPart>
</feature>
<keyword evidence="16" id="KW-1185">Reference proteome</keyword>
<sequence>MLKKAQAFINQMYDELDLPTTERDQRLKEVEDAIATTGTYRHTTEELTYGARVAWRHSNRCIGRLFWESLTVIDARHITEEEAFLSSVETHIKTATNHGRIKPCITIYAQAGEPGPQIWNHQLIRYAGYEDKGDPSEKDITRLATHLGWSGAHTNFDVLPLIYQMPHQTIQYFEYPKDWILEVPISHEKFPKVAELGIKWYAVPIISNMDLKIGGITYPTAPFNGWYMVNEIAVRNFTDTYRYNLLETFATAMGYTDLRNTTFNKDRVLIEINDAVLQSFKKAGVSMVDHLTAAKQFEKFEQAEQCKGRTVTGKWSWLAPPLSPTLTSNYHHGYSNDTREPNFFYKKKTTSGCPFH</sequence>
<dbReference type="InterPro" id="IPR004030">
    <property type="entry name" value="NOS_N"/>
</dbReference>
<evidence type="ECO:0000256" key="4">
    <source>
        <dbReference type="ARBA" id="ARBA00005411"/>
    </source>
</evidence>
<evidence type="ECO:0000256" key="2">
    <source>
        <dbReference type="ARBA" id="ARBA00001971"/>
    </source>
</evidence>
<dbReference type="InterPro" id="IPR044940">
    <property type="entry name" value="NOS_dom_2"/>
</dbReference>
<evidence type="ECO:0000256" key="10">
    <source>
        <dbReference type="ARBA" id="ARBA00023004"/>
    </source>
</evidence>
<dbReference type="Gene3D" id="3.90.1230.10">
    <property type="entry name" value="Nitric Oxide Synthase, Chain A, domain 3"/>
    <property type="match status" value="1"/>
</dbReference>
<evidence type="ECO:0000313" key="16">
    <source>
        <dbReference type="Proteomes" id="UP000242864"/>
    </source>
</evidence>
<comment type="function">
    <text evidence="3 12">Catalyzes the production of nitric oxide.</text>
</comment>
<proteinExistence type="inferred from homology"/>
<keyword evidence="10 12" id="KW-0408">Iron</keyword>
<dbReference type="InterPro" id="IPR050607">
    <property type="entry name" value="NOS"/>
</dbReference>
<dbReference type="AlphaFoldDB" id="A0AAC9RS13"/>
<comment type="similarity">
    <text evidence="4 12">Belongs to the NOS family. Bacterial NOS oxygenase subfamily.</text>
</comment>
<dbReference type="EMBL" id="CP020773">
    <property type="protein sequence ID" value="ARJ50184.1"/>
    <property type="molecule type" value="Genomic_DNA"/>
</dbReference>
<dbReference type="Gene3D" id="3.90.340.10">
    <property type="entry name" value="Nitric Oxide Synthase, Chain A, domain 1"/>
    <property type="match status" value="1"/>
</dbReference>